<evidence type="ECO:0000256" key="2">
    <source>
        <dbReference type="ARBA" id="ARBA00010441"/>
    </source>
</evidence>
<dbReference type="PANTHER" id="PTHR10414:SF37">
    <property type="entry name" value="BB IN A BOXCAR, ISOFORM C"/>
    <property type="match status" value="1"/>
</dbReference>
<protein>
    <submittedName>
        <fullName evidence="6">CEPT1</fullName>
        <ecNumber evidence="6">2.7.8.1</ecNumber>
        <ecNumber evidence="6">2.7.8.2</ecNumber>
    </submittedName>
</protein>
<proteinExistence type="inferred from homology"/>
<evidence type="ECO:0000313" key="6">
    <source>
        <dbReference type="EMBL" id="CAF2940087.1"/>
    </source>
</evidence>
<dbReference type="EMBL" id="HG994584">
    <property type="protein sequence ID" value="CAF2940087.1"/>
    <property type="molecule type" value="Genomic_DNA"/>
</dbReference>
<dbReference type="EC" id="2.7.8.2" evidence="6"/>
<dbReference type="InterPro" id="IPR043130">
    <property type="entry name" value="CDP-OH_PTrfase_TM_dom"/>
</dbReference>
<dbReference type="Proteomes" id="UP000675881">
    <property type="component" value="Chromosome 5"/>
</dbReference>
<accession>A0A7R8H8D8</accession>
<keyword evidence="7" id="KW-1185">Reference proteome</keyword>
<comment type="similarity">
    <text evidence="2 5">Belongs to the CDP-alcohol phosphatidyltransferase class-I family.</text>
</comment>
<name>A0A7R8H8D8_LEPSM</name>
<dbReference type="InterPro" id="IPR000462">
    <property type="entry name" value="CDP-OH_P_trans"/>
</dbReference>
<dbReference type="GO" id="GO:0004142">
    <property type="term" value="F:diacylglycerol cholinephosphotransferase activity"/>
    <property type="evidence" value="ECO:0007669"/>
    <property type="project" value="UniProtKB-EC"/>
</dbReference>
<dbReference type="GO" id="GO:0006646">
    <property type="term" value="P:phosphatidylethanolamine biosynthetic process"/>
    <property type="evidence" value="ECO:0007669"/>
    <property type="project" value="TreeGrafter"/>
</dbReference>
<dbReference type="OrthoDB" id="196717at2759"/>
<dbReference type="AlphaFoldDB" id="A0A7R8H8D8"/>
<organism evidence="6 7">
    <name type="scientific">Lepeophtheirus salmonis</name>
    <name type="common">Salmon louse</name>
    <name type="synonym">Caligus salmonis</name>
    <dbReference type="NCBI Taxonomy" id="72036"/>
    <lineage>
        <taxon>Eukaryota</taxon>
        <taxon>Metazoa</taxon>
        <taxon>Ecdysozoa</taxon>
        <taxon>Arthropoda</taxon>
        <taxon>Crustacea</taxon>
        <taxon>Multicrustacea</taxon>
        <taxon>Hexanauplia</taxon>
        <taxon>Copepoda</taxon>
        <taxon>Siphonostomatoida</taxon>
        <taxon>Caligidae</taxon>
        <taxon>Lepeophtheirus</taxon>
    </lineage>
</organism>
<keyword evidence="4" id="KW-0472">Membrane</keyword>
<dbReference type="GO" id="GO:0005789">
    <property type="term" value="C:endoplasmic reticulum membrane"/>
    <property type="evidence" value="ECO:0007669"/>
    <property type="project" value="TreeGrafter"/>
</dbReference>
<reference evidence="6" key="1">
    <citation type="submission" date="2021-02" db="EMBL/GenBank/DDBJ databases">
        <authorList>
            <person name="Bekaert M."/>
        </authorList>
    </citation>
    <scope>NUCLEOTIDE SEQUENCE</scope>
    <source>
        <strain evidence="6">IoA-00</strain>
    </source>
</reference>
<evidence type="ECO:0000313" key="7">
    <source>
        <dbReference type="Proteomes" id="UP000675881"/>
    </source>
</evidence>
<dbReference type="InterPro" id="IPR014472">
    <property type="entry name" value="CHOPT"/>
</dbReference>
<gene>
    <name evidence="6" type="ORF">LSAA_9464</name>
</gene>
<dbReference type="PROSITE" id="PS00379">
    <property type="entry name" value="CDP_ALCOHOL_P_TRANSF"/>
    <property type="match status" value="1"/>
</dbReference>
<dbReference type="EC" id="2.7.8.1" evidence="6"/>
<keyword evidence="3 5" id="KW-0808">Transferase</keyword>
<evidence type="ECO:0000256" key="4">
    <source>
        <dbReference type="ARBA" id="ARBA00023136"/>
    </source>
</evidence>
<dbReference type="GO" id="GO:0005794">
    <property type="term" value="C:Golgi apparatus"/>
    <property type="evidence" value="ECO:0007669"/>
    <property type="project" value="TreeGrafter"/>
</dbReference>
<dbReference type="Pfam" id="PF01066">
    <property type="entry name" value="CDP-OH_P_transf"/>
    <property type="match status" value="1"/>
</dbReference>
<sequence>MTIATRDVWSQGITASESEKTQVLYSQHLSFRSLVPNMVEYSLIVNALTSLILVFETNCATTEAPGYAWYLCALGLFIYQTLDAIDGKQARRTNTTSSLGELFDHGCDSITTIFITPVFSMCILLLAILFNTLGCLYNKDLECSVFKFGSILSFLIGL</sequence>
<dbReference type="Gene3D" id="1.20.120.1760">
    <property type="match status" value="1"/>
</dbReference>
<evidence type="ECO:0000256" key="1">
    <source>
        <dbReference type="ARBA" id="ARBA00004370"/>
    </source>
</evidence>
<dbReference type="GO" id="GO:0004307">
    <property type="term" value="F:ethanolaminephosphotransferase activity"/>
    <property type="evidence" value="ECO:0007669"/>
    <property type="project" value="UniProtKB-EC"/>
</dbReference>
<evidence type="ECO:0000256" key="3">
    <source>
        <dbReference type="ARBA" id="ARBA00022679"/>
    </source>
</evidence>
<dbReference type="InterPro" id="IPR048254">
    <property type="entry name" value="CDP_ALCOHOL_P_TRANSF_CS"/>
</dbReference>
<comment type="subcellular location">
    <subcellularLocation>
        <location evidence="1">Membrane</location>
    </subcellularLocation>
</comment>
<evidence type="ECO:0000256" key="5">
    <source>
        <dbReference type="RuleBase" id="RU003750"/>
    </source>
</evidence>
<dbReference type="PANTHER" id="PTHR10414">
    <property type="entry name" value="ETHANOLAMINEPHOSPHOTRANSFERASE"/>
    <property type="match status" value="1"/>
</dbReference>